<dbReference type="PANTHER" id="PTHR43833">
    <property type="entry name" value="POTASSIUM CHANNEL PROTEIN 2-RELATED-RELATED"/>
    <property type="match status" value="1"/>
</dbReference>
<evidence type="ECO:0000259" key="1">
    <source>
        <dbReference type="Pfam" id="PF02254"/>
    </source>
</evidence>
<dbReference type="Proteomes" id="UP001155027">
    <property type="component" value="Unassembled WGS sequence"/>
</dbReference>
<dbReference type="PANTHER" id="PTHR43833:SF9">
    <property type="entry name" value="POTASSIUM CHANNEL PROTEIN YUGO-RELATED"/>
    <property type="match status" value="1"/>
</dbReference>
<keyword evidence="2" id="KW-0813">Transport</keyword>
<comment type="caution">
    <text evidence="2">The sequence shown here is derived from an EMBL/GenBank/DDBJ whole genome shotgun (WGS) entry which is preliminary data.</text>
</comment>
<keyword evidence="2" id="KW-0406">Ion transport</keyword>
<dbReference type="GO" id="GO:0006813">
    <property type="term" value="P:potassium ion transport"/>
    <property type="evidence" value="ECO:0007669"/>
    <property type="project" value="InterPro"/>
</dbReference>
<keyword evidence="2" id="KW-0407">Ion channel</keyword>
<dbReference type="EMBL" id="JANUAU010000021">
    <property type="protein sequence ID" value="MCS3679383.1"/>
    <property type="molecule type" value="Genomic_DNA"/>
</dbReference>
<protein>
    <submittedName>
        <fullName evidence="2">Voltage-gated potassium channel</fullName>
    </submittedName>
</protein>
<sequence>MSKDQIPFDRFVVVFGWDDFAATIAQQLIASSNNVVVITEDEKHEPTIRGEFEEEYPESIETFVLHRSDYSRMEEIKFSEAQSLFLNLESDEQNLIAILRMQNRFPNMKYMVALSDEELEETFRSAGVTYAVSKFNIASKVLASYLYEPDVAEYSEDLLKATEEEDDYDIQQYRVTDQCPADGDSFVDVMRTLKSEHRSTPIGLKRANGDLKKIPAPTTTVEEDDYVLLITRGDREAGLEDYFGTEEGVLNGSD</sequence>
<dbReference type="InterPro" id="IPR003148">
    <property type="entry name" value="RCK_N"/>
</dbReference>
<feature type="domain" description="RCK N-terminal" evidence="1">
    <location>
        <begin position="12"/>
        <end position="133"/>
    </location>
</feature>
<dbReference type="Pfam" id="PF02254">
    <property type="entry name" value="TrkA_N"/>
    <property type="match status" value="1"/>
</dbReference>
<reference evidence="2" key="1">
    <citation type="submission" date="2022-08" db="EMBL/GenBank/DDBJ databases">
        <title>Genomic Encyclopedia of Type Strains, Phase V (KMG-V): Genome sequencing to study the core and pangenomes of soil and plant-associated prokaryotes.</title>
        <authorList>
            <person name="Whitman W."/>
        </authorList>
    </citation>
    <scope>NUCLEOTIDE SEQUENCE</scope>
    <source>
        <strain evidence="2">0</strain>
    </source>
</reference>
<dbReference type="SUPFAM" id="SSF116726">
    <property type="entry name" value="TrkA C-terminal domain-like"/>
    <property type="match status" value="1"/>
</dbReference>
<dbReference type="InterPro" id="IPR036291">
    <property type="entry name" value="NAD(P)-bd_dom_sf"/>
</dbReference>
<dbReference type="SUPFAM" id="SSF51735">
    <property type="entry name" value="NAD(P)-binding Rossmann-fold domains"/>
    <property type="match status" value="1"/>
</dbReference>
<dbReference type="Gene3D" id="3.40.50.720">
    <property type="entry name" value="NAD(P)-binding Rossmann-like Domain"/>
    <property type="match status" value="1"/>
</dbReference>
<evidence type="ECO:0000313" key="3">
    <source>
        <dbReference type="Proteomes" id="UP001155027"/>
    </source>
</evidence>
<dbReference type="RefSeq" id="WP_118841668.1">
    <property type="nucleotide sequence ID" value="NZ_CALTSG010000055.1"/>
</dbReference>
<name>A0A9X2Q1A6_9BACT</name>
<dbReference type="InterPro" id="IPR036721">
    <property type="entry name" value="RCK_C_sf"/>
</dbReference>
<proteinExistence type="predicted"/>
<gene>
    <name evidence="2" type="ORF">GGP71_003334</name>
</gene>
<organism evidence="2 3">
    <name type="scientific">Salinibacter ruber</name>
    <dbReference type="NCBI Taxonomy" id="146919"/>
    <lineage>
        <taxon>Bacteria</taxon>
        <taxon>Pseudomonadati</taxon>
        <taxon>Rhodothermota</taxon>
        <taxon>Rhodothermia</taxon>
        <taxon>Rhodothermales</taxon>
        <taxon>Salinibacteraceae</taxon>
        <taxon>Salinibacter</taxon>
    </lineage>
</organism>
<evidence type="ECO:0000313" key="2">
    <source>
        <dbReference type="EMBL" id="MCS3679383.1"/>
    </source>
</evidence>
<dbReference type="InterPro" id="IPR050721">
    <property type="entry name" value="Trk_Ktr_HKT_K-transport"/>
</dbReference>
<dbReference type="GO" id="GO:0034220">
    <property type="term" value="P:monoatomic ion transmembrane transport"/>
    <property type="evidence" value="ECO:0007669"/>
    <property type="project" value="UniProtKB-KW"/>
</dbReference>
<accession>A0A9X2Q1A6</accession>
<dbReference type="AlphaFoldDB" id="A0A9X2Q1A6"/>